<proteinExistence type="predicted"/>
<protein>
    <submittedName>
        <fullName evidence="1">SGNH/GDSL hydrolase family protein</fullName>
    </submittedName>
</protein>
<accession>A0A9X0QWM3</accession>
<dbReference type="InterPro" id="IPR036514">
    <property type="entry name" value="SGNH_hydro_sf"/>
</dbReference>
<keyword evidence="1" id="KW-0378">Hydrolase</keyword>
<dbReference type="AlphaFoldDB" id="A0A9X0QWM3"/>
<reference evidence="1" key="1">
    <citation type="submission" date="2020-08" db="EMBL/GenBank/DDBJ databases">
        <authorList>
            <person name="Hu Y."/>
            <person name="Nguyen S.V."/>
            <person name="Li F."/>
            <person name="Fanning S."/>
        </authorList>
    </citation>
    <scope>NUCLEOTIDE SEQUENCE</scope>
    <source>
        <strain evidence="1">SYSU D8009</strain>
    </source>
</reference>
<dbReference type="Proteomes" id="UP000600101">
    <property type="component" value="Unassembled WGS sequence"/>
</dbReference>
<dbReference type="GO" id="GO:0016788">
    <property type="term" value="F:hydrolase activity, acting on ester bonds"/>
    <property type="evidence" value="ECO:0007669"/>
    <property type="project" value="UniProtKB-ARBA"/>
</dbReference>
<dbReference type="RefSeq" id="WP_186768698.1">
    <property type="nucleotide sequence ID" value="NZ_JACOMF010000001.1"/>
</dbReference>
<sequence>MELLDPGAPLPTVARAVTAGALRILVVGSASVLGPGTSGQAAGWPARLQALILARRPGLKLELRVRGARGATATDTAGMLREELARKPADLVLWQTGTVEAARGLEVDEMVEALHGGLDQLKAAGAGAVLIDPQFSRFLRANANVDAYREALRLVAAAHGVPLFRRYEVMRHWAETDTIDLERAPRNARTAVTDRLNDCLAQAIAMLLRAAVAEARAATP</sequence>
<dbReference type="Pfam" id="PF25182">
    <property type="entry name" value="NonGDSL"/>
    <property type="match status" value="1"/>
</dbReference>
<dbReference type="EMBL" id="JACOMF010000001">
    <property type="protein sequence ID" value="MBC4013937.1"/>
    <property type="molecule type" value="Genomic_DNA"/>
</dbReference>
<evidence type="ECO:0000313" key="1">
    <source>
        <dbReference type="EMBL" id="MBC4013937.1"/>
    </source>
</evidence>
<dbReference type="Gene3D" id="3.40.50.1110">
    <property type="entry name" value="SGNH hydrolase"/>
    <property type="match status" value="1"/>
</dbReference>
<dbReference type="SUPFAM" id="SSF52266">
    <property type="entry name" value="SGNH hydrolase"/>
    <property type="match status" value="1"/>
</dbReference>
<dbReference type="PANTHER" id="PTHR30383">
    <property type="entry name" value="THIOESTERASE 1/PROTEASE 1/LYSOPHOSPHOLIPASE L1"/>
    <property type="match status" value="1"/>
</dbReference>
<gene>
    <name evidence="1" type="ORF">H7965_01265</name>
</gene>
<dbReference type="InterPro" id="IPR051532">
    <property type="entry name" value="Ester_Hydrolysis_Enzymes"/>
</dbReference>
<comment type="caution">
    <text evidence="1">The sequence shown here is derived from an EMBL/GenBank/DDBJ whole genome shotgun (WGS) entry which is preliminary data.</text>
</comment>
<keyword evidence="2" id="KW-1185">Reference proteome</keyword>
<name>A0A9X0QWM3_9PROT</name>
<organism evidence="1 2">
    <name type="scientific">Siccirubricoccus deserti</name>
    <dbReference type="NCBI Taxonomy" id="2013562"/>
    <lineage>
        <taxon>Bacteria</taxon>
        <taxon>Pseudomonadati</taxon>
        <taxon>Pseudomonadota</taxon>
        <taxon>Alphaproteobacteria</taxon>
        <taxon>Acetobacterales</taxon>
        <taxon>Roseomonadaceae</taxon>
        <taxon>Siccirubricoccus</taxon>
    </lineage>
</organism>
<dbReference type="InterPro" id="IPR057572">
    <property type="entry name" value="NonGDSL"/>
</dbReference>
<evidence type="ECO:0000313" key="2">
    <source>
        <dbReference type="Proteomes" id="UP000600101"/>
    </source>
</evidence>